<name>A0A0C3AHM9_9AGAM</name>
<dbReference type="AlphaFoldDB" id="A0A0C3AHM9"/>
<organism evidence="2 3">
    <name type="scientific">Scleroderma citrinum Foug A</name>
    <dbReference type="NCBI Taxonomy" id="1036808"/>
    <lineage>
        <taxon>Eukaryota</taxon>
        <taxon>Fungi</taxon>
        <taxon>Dikarya</taxon>
        <taxon>Basidiomycota</taxon>
        <taxon>Agaricomycotina</taxon>
        <taxon>Agaricomycetes</taxon>
        <taxon>Agaricomycetidae</taxon>
        <taxon>Boletales</taxon>
        <taxon>Sclerodermatineae</taxon>
        <taxon>Sclerodermataceae</taxon>
        <taxon>Scleroderma</taxon>
    </lineage>
</organism>
<dbReference type="EMBL" id="KN822028">
    <property type="protein sequence ID" value="KIM64437.1"/>
    <property type="molecule type" value="Genomic_DNA"/>
</dbReference>
<feature type="region of interest" description="Disordered" evidence="1">
    <location>
        <begin position="50"/>
        <end position="122"/>
    </location>
</feature>
<sequence length="122" mass="12326">MTNNPAGTSSKTPLDNIASALTSISATSDICAGLGQLSLDREYIPSASAALGQHGAPSSHRPMPIAAVPVQPQTSSTPTSAAPATPTATDVTDQPETVSTPVEPEPAKHATRKGGRATRAKK</sequence>
<protein>
    <submittedName>
        <fullName evidence="2">Uncharacterized protein</fullName>
    </submittedName>
</protein>
<dbReference type="Proteomes" id="UP000053989">
    <property type="component" value="Unassembled WGS sequence"/>
</dbReference>
<gene>
    <name evidence="2" type="ORF">SCLCIDRAFT_23452</name>
</gene>
<reference evidence="2 3" key="1">
    <citation type="submission" date="2014-04" db="EMBL/GenBank/DDBJ databases">
        <authorList>
            <consortium name="DOE Joint Genome Institute"/>
            <person name="Kuo A."/>
            <person name="Kohler A."/>
            <person name="Nagy L.G."/>
            <person name="Floudas D."/>
            <person name="Copeland A."/>
            <person name="Barry K.W."/>
            <person name="Cichocki N."/>
            <person name="Veneault-Fourrey C."/>
            <person name="LaButti K."/>
            <person name="Lindquist E.A."/>
            <person name="Lipzen A."/>
            <person name="Lundell T."/>
            <person name="Morin E."/>
            <person name="Murat C."/>
            <person name="Sun H."/>
            <person name="Tunlid A."/>
            <person name="Henrissat B."/>
            <person name="Grigoriev I.V."/>
            <person name="Hibbett D.S."/>
            <person name="Martin F."/>
            <person name="Nordberg H.P."/>
            <person name="Cantor M.N."/>
            <person name="Hua S.X."/>
        </authorList>
    </citation>
    <scope>NUCLEOTIDE SEQUENCE [LARGE SCALE GENOMIC DNA]</scope>
    <source>
        <strain evidence="2 3">Foug A</strain>
    </source>
</reference>
<keyword evidence="3" id="KW-1185">Reference proteome</keyword>
<evidence type="ECO:0000313" key="3">
    <source>
        <dbReference type="Proteomes" id="UP000053989"/>
    </source>
</evidence>
<evidence type="ECO:0000256" key="1">
    <source>
        <dbReference type="SAM" id="MobiDB-lite"/>
    </source>
</evidence>
<dbReference type="HOGENOM" id="CLU_2028109_0_0_1"/>
<feature type="compositionally biased region" description="Basic residues" evidence="1">
    <location>
        <begin position="109"/>
        <end position="122"/>
    </location>
</feature>
<proteinExistence type="predicted"/>
<reference evidence="3" key="2">
    <citation type="submission" date="2015-01" db="EMBL/GenBank/DDBJ databases">
        <title>Evolutionary Origins and Diversification of the Mycorrhizal Mutualists.</title>
        <authorList>
            <consortium name="DOE Joint Genome Institute"/>
            <consortium name="Mycorrhizal Genomics Consortium"/>
            <person name="Kohler A."/>
            <person name="Kuo A."/>
            <person name="Nagy L.G."/>
            <person name="Floudas D."/>
            <person name="Copeland A."/>
            <person name="Barry K.W."/>
            <person name="Cichocki N."/>
            <person name="Veneault-Fourrey C."/>
            <person name="LaButti K."/>
            <person name="Lindquist E.A."/>
            <person name="Lipzen A."/>
            <person name="Lundell T."/>
            <person name="Morin E."/>
            <person name="Murat C."/>
            <person name="Riley R."/>
            <person name="Ohm R."/>
            <person name="Sun H."/>
            <person name="Tunlid A."/>
            <person name="Henrissat B."/>
            <person name="Grigoriev I.V."/>
            <person name="Hibbett D.S."/>
            <person name="Martin F."/>
        </authorList>
    </citation>
    <scope>NUCLEOTIDE SEQUENCE [LARGE SCALE GENOMIC DNA]</scope>
    <source>
        <strain evidence="3">Foug A</strain>
    </source>
</reference>
<dbReference type="InParanoid" id="A0A0C3AHM9"/>
<feature type="compositionally biased region" description="Low complexity" evidence="1">
    <location>
        <begin position="68"/>
        <end position="102"/>
    </location>
</feature>
<evidence type="ECO:0000313" key="2">
    <source>
        <dbReference type="EMBL" id="KIM64437.1"/>
    </source>
</evidence>
<accession>A0A0C3AHM9</accession>